<keyword evidence="2" id="KW-1185">Reference proteome</keyword>
<evidence type="ECO:0000313" key="1">
    <source>
        <dbReference type="EMBL" id="CAH9090873.1"/>
    </source>
</evidence>
<protein>
    <submittedName>
        <fullName evidence="1">Uncharacterized protein</fullName>
    </submittedName>
</protein>
<proteinExistence type="predicted"/>
<accession>A0A9P0Z669</accession>
<evidence type="ECO:0000313" key="2">
    <source>
        <dbReference type="Proteomes" id="UP001152484"/>
    </source>
</evidence>
<dbReference type="AlphaFoldDB" id="A0A9P0Z669"/>
<dbReference type="EMBL" id="CAMAPE010000025">
    <property type="protein sequence ID" value="CAH9090873.1"/>
    <property type="molecule type" value="Genomic_DNA"/>
</dbReference>
<organism evidence="1 2">
    <name type="scientific">Cuscuta europaea</name>
    <name type="common">European dodder</name>
    <dbReference type="NCBI Taxonomy" id="41803"/>
    <lineage>
        <taxon>Eukaryota</taxon>
        <taxon>Viridiplantae</taxon>
        <taxon>Streptophyta</taxon>
        <taxon>Embryophyta</taxon>
        <taxon>Tracheophyta</taxon>
        <taxon>Spermatophyta</taxon>
        <taxon>Magnoliopsida</taxon>
        <taxon>eudicotyledons</taxon>
        <taxon>Gunneridae</taxon>
        <taxon>Pentapetalae</taxon>
        <taxon>asterids</taxon>
        <taxon>lamiids</taxon>
        <taxon>Solanales</taxon>
        <taxon>Convolvulaceae</taxon>
        <taxon>Cuscuteae</taxon>
        <taxon>Cuscuta</taxon>
        <taxon>Cuscuta subgen. Cuscuta</taxon>
    </lineage>
</organism>
<name>A0A9P0Z669_CUSEU</name>
<gene>
    <name evidence="1" type="ORF">CEURO_LOCUS11387</name>
</gene>
<dbReference type="Proteomes" id="UP001152484">
    <property type="component" value="Unassembled WGS sequence"/>
</dbReference>
<sequence>MSSECSAAGRCSATCHRRSALQQVVARWSQVTSAFTVGCIKLSSDWCRQSGRRRES</sequence>
<comment type="caution">
    <text evidence="1">The sequence shown here is derived from an EMBL/GenBank/DDBJ whole genome shotgun (WGS) entry which is preliminary data.</text>
</comment>
<reference evidence="1" key="1">
    <citation type="submission" date="2022-07" db="EMBL/GenBank/DDBJ databases">
        <authorList>
            <person name="Macas J."/>
            <person name="Novak P."/>
            <person name="Neumann P."/>
        </authorList>
    </citation>
    <scope>NUCLEOTIDE SEQUENCE</scope>
</reference>